<feature type="transmembrane region" description="Helical" evidence="1">
    <location>
        <begin position="190"/>
        <end position="212"/>
    </location>
</feature>
<protein>
    <submittedName>
        <fullName evidence="2">Uncharacterized protein</fullName>
    </submittedName>
</protein>
<keyword evidence="3" id="KW-1185">Reference proteome</keyword>
<keyword evidence="1" id="KW-0472">Membrane</keyword>
<organism evidence="2 3">
    <name type="scientific">Lysobacter koreensis</name>
    <dbReference type="NCBI Taxonomy" id="266122"/>
    <lineage>
        <taxon>Bacteria</taxon>
        <taxon>Pseudomonadati</taxon>
        <taxon>Pseudomonadota</taxon>
        <taxon>Gammaproteobacteria</taxon>
        <taxon>Lysobacterales</taxon>
        <taxon>Lysobacteraceae</taxon>
        <taxon>Lysobacter</taxon>
    </lineage>
</organism>
<proteinExistence type="predicted"/>
<dbReference type="Proteomes" id="UP001597090">
    <property type="component" value="Unassembled WGS sequence"/>
</dbReference>
<evidence type="ECO:0000313" key="3">
    <source>
        <dbReference type="Proteomes" id="UP001597090"/>
    </source>
</evidence>
<accession>A0ABW2YRG5</accession>
<keyword evidence="1" id="KW-0812">Transmembrane</keyword>
<sequence>MEWLWSLSGKIAVVLGGAWAAVQIYRNVFQKKHDVSYDFLRIDKVVPPIAGRIEQWIDQQVLELSALKGLQSSPQEVGDPLKSSSRYHLVPEVPTTLVRIVLKNTGKRAAKKIVVDLGGNPMDTKFSSDEVRLDGTVFRLDELRPGQTVTADIWFTYWYGRDVGVSHDDHLVERSFSVTAKGLAARLVDIFLTGPLSLAAWVIVASVLFFVVSQSYSAGYRGGLEKHASTSSSTGSKAP</sequence>
<dbReference type="RefSeq" id="WP_386813645.1">
    <property type="nucleotide sequence ID" value="NZ_JBHTIH010000008.1"/>
</dbReference>
<keyword evidence="1" id="KW-1133">Transmembrane helix</keyword>
<dbReference type="EMBL" id="JBHTIH010000008">
    <property type="protein sequence ID" value="MFD0740501.1"/>
    <property type="molecule type" value="Genomic_DNA"/>
</dbReference>
<evidence type="ECO:0000256" key="1">
    <source>
        <dbReference type="SAM" id="Phobius"/>
    </source>
</evidence>
<reference evidence="3" key="1">
    <citation type="journal article" date="2019" name="Int. J. Syst. Evol. Microbiol.">
        <title>The Global Catalogue of Microorganisms (GCM) 10K type strain sequencing project: providing services to taxonomists for standard genome sequencing and annotation.</title>
        <authorList>
            <consortium name="The Broad Institute Genomics Platform"/>
            <consortium name="The Broad Institute Genome Sequencing Center for Infectious Disease"/>
            <person name="Wu L."/>
            <person name="Ma J."/>
        </authorList>
    </citation>
    <scope>NUCLEOTIDE SEQUENCE [LARGE SCALE GENOMIC DNA]</scope>
    <source>
        <strain evidence="3">CCUG 55491</strain>
    </source>
</reference>
<evidence type="ECO:0000313" key="2">
    <source>
        <dbReference type="EMBL" id="MFD0740501.1"/>
    </source>
</evidence>
<comment type="caution">
    <text evidence="2">The sequence shown here is derived from an EMBL/GenBank/DDBJ whole genome shotgun (WGS) entry which is preliminary data.</text>
</comment>
<name>A0ABW2YRG5_9GAMM</name>
<gene>
    <name evidence="2" type="ORF">ACFQZQ_14550</name>
</gene>